<evidence type="ECO:0000313" key="2">
    <source>
        <dbReference type="Proteomes" id="UP001157006"/>
    </source>
</evidence>
<dbReference type="AlphaFoldDB" id="A0AAV1B8F6"/>
<protein>
    <submittedName>
        <fullName evidence="1">Uncharacterized protein</fullName>
    </submittedName>
</protein>
<name>A0AAV1B8F6_VICFA</name>
<dbReference type="Proteomes" id="UP001157006">
    <property type="component" value="Chromosome 6"/>
</dbReference>
<organism evidence="1 2">
    <name type="scientific">Vicia faba</name>
    <name type="common">Broad bean</name>
    <name type="synonym">Faba vulgaris</name>
    <dbReference type="NCBI Taxonomy" id="3906"/>
    <lineage>
        <taxon>Eukaryota</taxon>
        <taxon>Viridiplantae</taxon>
        <taxon>Streptophyta</taxon>
        <taxon>Embryophyta</taxon>
        <taxon>Tracheophyta</taxon>
        <taxon>Spermatophyta</taxon>
        <taxon>Magnoliopsida</taxon>
        <taxon>eudicotyledons</taxon>
        <taxon>Gunneridae</taxon>
        <taxon>Pentapetalae</taxon>
        <taxon>rosids</taxon>
        <taxon>fabids</taxon>
        <taxon>Fabales</taxon>
        <taxon>Fabaceae</taxon>
        <taxon>Papilionoideae</taxon>
        <taxon>50 kb inversion clade</taxon>
        <taxon>NPAAA clade</taxon>
        <taxon>Hologalegina</taxon>
        <taxon>IRL clade</taxon>
        <taxon>Fabeae</taxon>
        <taxon>Vicia</taxon>
    </lineage>
</organism>
<gene>
    <name evidence="1" type="ORF">VFH_VI145600</name>
</gene>
<keyword evidence="2" id="KW-1185">Reference proteome</keyword>
<dbReference type="EMBL" id="OX451741">
    <property type="protein sequence ID" value="CAI8618905.1"/>
    <property type="molecule type" value="Genomic_DNA"/>
</dbReference>
<reference evidence="1 2" key="1">
    <citation type="submission" date="2023-01" db="EMBL/GenBank/DDBJ databases">
        <authorList>
            <person name="Kreplak J."/>
        </authorList>
    </citation>
    <scope>NUCLEOTIDE SEQUENCE [LARGE SCALE GENOMIC DNA]</scope>
</reference>
<proteinExistence type="predicted"/>
<accession>A0AAV1B8F6</accession>
<evidence type="ECO:0000313" key="1">
    <source>
        <dbReference type="EMBL" id="CAI8618905.1"/>
    </source>
</evidence>
<sequence>MSLIAQMFSQTPCYVLSIQRYIYGLGVYNCGNPEKEQPGPVSEADFAEACEFPVPPVEPENLQSCKSSNKPATEFASIASQINKQRITISSSRIDKQRTHREVNQRRSTRGIRNKRIKRTILWKIEVDGWSFEAGDHDESTGITSTHLARSSRTMEVAVNSGRFVKKREEKVELWRRSDFIDEEGQAMSAAASEIGTREGVL</sequence>